<name>A0A6A5XSU1_9PLEO</name>
<dbReference type="EMBL" id="ML978069">
    <property type="protein sequence ID" value="KAF2016013.1"/>
    <property type="molecule type" value="Genomic_DNA"/>
</dbReference>
<dbReference type="Pfam" id="PF24564">
    <property type="entry name" value="DUF7605"/>
    <property type="match status" value="1"/>
</dbReference>
<proteinExistence type="predicted"/>
<evidence type="ECO:0000313" key="3">
    <source>
        <dbReference type="Proteomes" id="UP000799778"/>
    </source>
</evidence>
<evidence type="ECO:0000313" key="2">
    <source>
        <dbReference type="EMBL" id="KAF2016013.1"/>
    </source>
</evidence>
<dbReference type="InterPro" id="IPR056024">
    <property type="entry name" value="DUF7605"/>
</dbReference>
<evidence type="ECO:0000259" key="1">
    <source>
        <dbReference type="Pfam" id="PF24564"/>
    </source>
</evidence>
<accession>A0A6A5XSU1</accession>
<dbReference type="GeneID" id="54285360"/>
<sequence>MEIKEVHNELLEMKAKYAQDKFKIENFIVGLRNRKIRNEILGNYRDHPASAGLTVFCVSNSVYREYRQKAVADAIPWLNMSNIINLRRHCVGIVAESHLRAALAYMNDDFPAFLGSTQLWLEAGSGGTSAERKKVIIDAVALVQDRLDEMTAPFSDVNTVSEAIFSQFSDSISSDMEAHTRQWSHASRKAAKDWRGWYHTTFAAWCRNYGSHQTRQMEYHCWNEIAIEQMANDILRMWRVFKNDVDQIINRMKADITNDLRVVIEITHRSSRISDAAKRSLMTLMRTIQHRRLYLNYAIECAIDDHQARMQKLRVDLVSSIQSSIIGQRMVPYYKASIRECGGGSDLRKKAIICDDAFGSETLFDGHRTDFRERIFAIGEEFQQAVTEVIKKEVTIISIDLDSLRDDNVIQESERNPRFRTGLTETCDEVQTLLDDIRRVVDSVTSSA</sequence>
<dbReference type="Proteomes" id="UP000799778">
    <property type="component" value="Unassembled WGS sequence"/>
</dbReference>
<dbReference type="RefSeq" id="XP_033384352.1">
    <property type="nucleotide sequence ID" value="XM_033527963.1"/>
</dbReference>
<gene>
    <name evidence="2" type="ORF">BU24DRAFT_422330</name>
</gene>
<dbReference type="AlphaFoldDB" id="A0A6A5XSU1"/>
<organism evidence="2 3">
    <name type="scientific">Aaosphaeria arxii CBS 175.79</name>
    <dbReference type="NCBI Taxonomy" id="1450172"/>
    <lineage>
        <taxon>Eukaryota</taxon>
        <taxon>Fungi</taxon>
        <taxon>Dikarya</taxon>
        <taxon>Ascomycota</taxon>
        <taxon>Pezizomycotina</taxon>
        <taxon>Dothideomycetes</taxon>
        <taxon>Pleosporomycetidae</taxon>
        <taxon>Pleosporales</taxon>
        <taxon>Pleosporales incertae sedis</taxon>
        <taxon>Aaosphaeria</taxon>
    </lineage>
</organism>
<protein>
    <recommendedName>
        <fullName evidence="1">DUF7605 domain-containing protein</fullName>
    </recommendedName>
</protein>
<dbReference type="OrthoDB" id="3598281at2759"/>
<feature type="domain" description="DUF7605" evidence="1">
    <location>
        <begin position="180"/>
        <end position="364"/>
    </location>
</feature>
<reference evidence="2" key="1">
    <citation type="journal article" date="2020" name="Stud. Mycol.">
        <title>101 Dothideomycetes genomes: a test case for predicting lifestyles and emergence of pathogens.</title>
        <authorList>
            <person name="Haridas S."/>
            <person name="Albert R."/>
            <person name="Binder M."/>
            <person name="Bloem J."/>
            <person name="Labutti K."/>
            <person name="Salamov A."/>
            <person name="Andreopoulos B."/>
            <person name="Baker S."/>
            <person name="Barry K."/>
            <person name="Bills G."/>
            <person name="Bluhm B."/>
            <person name="Cannon C."/>
            <person name="Castanera R."/>
            <person name="Culley D."/>
            <person name="Daum C."/>
            <person name="Ezra D."/>
            <person name="Gonzalez J."/>
            <person name="Henrissat B."/>
            <person name="Kuo A."/>
            <person name="Liang C."/>
            <person name="Lipzen A."/>
            <person name="Lutzoni F."/>
            <person name="Magnuson J."/>
            <person name="Mondo S."/>
            <person name="Nolan M."/>
            <person name="Ohm R."/>
            <person name="Pangilinan J."/>
            <person name="Park H.-J."/>
            <person name="Ramirez L."/>
            <person name="Alfaro M."/>
            <person name="Sun H."/>
            <person name="Tritt A."/>
            <person name="Yoshinaga Y."/>
            <person name="Zwiers L.-H."/>
            <person name="Turgeon B."/>
            <person name="Goodwin S."/>
            <person name="Spatafora J."/>
            <person name="Crous P."/>
            <person name="Grigoriev I."/>
        </authorList>
    </citation>
    <scope>NUCLEOTIDE SEQUENCE</scope>
    <source>
        <strain evidence="2">CBS 175.79</strain>
    </source>
</reference>
<keyword evidence="3" id="KW-1185">Reference proteome</keyword>